<dbReference type="GeneID" id="101595988"/>
<dbReference type="InterPro" id="IPR029197">
    <property type="entry name" value="CKAP2_C"/>
</dbReference>
<feature type="region of interest" description="Disordered" evidence="6">
    <location>
        <begin position="424"/>
        <end position="444"/>
    </location>
</feature>
<reference evidence="8" key="2">
    <citation type="submission" date="2025-09" db="UniProtKB">
        <authorList>
            <consortium name="Ensembl"/>
        </authorList>
    </citation>
    <scope>IDENTIFICATION</scope>
</reference>
<protein>
    <submittedName>
        <fullName evidence="8">Cytoskeleton associated protein 2-like</fullName>
    </submittedName>
</protein>
<feature type="compositionally biased region" description="Polar residues" evidence="6">
    <location>
        <begin position="424"/>
        <end position="441"/>
    </location>
</feature>
<evidence type="ECO:0000256" key="6">
    <source>
        <dbReference type="SAM" id="MobiDB-lite"/>
    </source>
</evidence>
<dbReference type="PANTHER" id="PTHR47078">
    <property type="entry name" value="CYTOSKELETON-ASSOCIATED PROTEIN 2-LIKE"/>
    <property type="match status" value="1"/>
</dbReference>
<proteinExistence type="inferred from homology"/>
<dbReference type="GO" id="GO:0072686">
    <property type="term" value="C:mitotic spindle"/>
    <property type="evidence" value="ECO:0007669"/>
    <property type="project" value="Ensembl"/>
</dbReference>
<evidence type="ECO:0000259" key="7">
    <source>
        <dbReference type="Pfam" id="PF15297"/>
    </source>
</evidence>
<evidence type="ECO:0000313" key="8">
    <source>
        <dbReference type="Ensembl" id="ENSJJAP00000005912.1"/>
    </source>
</evidence>
<evidence type="ECO:0000256" key="3">
    <source>
        <dbReference type="ARBA" id="ARBA00022490"/>
    </source>
</evidence>
<evidence type="ECO:0000256" key="1">
    <source>
        <dbReference type="ARBA" id="ARBA00004245"/>
    </source>
</evidence>
<dbReference type="GeneTree" id="ENSGT00530000063691"/>
<reference evidence="8" key="1">
    <citation type="submission" date="2025-08" db="UniProtKB">
        <authorList>
            <consortium name="Ensembl"/>
        </authorList>
    </citation>
    <scope>IDENTIFICATION</scope>
</reference>
<keyword evidence="5" id="KW-0206">Cytoskeleton</keyword>
<evidence type="ECO:0000256" key="2">
    <source>
        <dbReference type="ARBA" id="ARBA00009468"/>
    </source>
</evidence>
<feature type="compositionally biased region" description="Low complexity" evidence="6">
    <location>
        <begin position="108"/>
        <end position="119"/>
    </location>
</feature>
<dbReference type="InterPro" id="IPR052855">
    <property type="entry name" value="CKAP2-like"/>
</dbReference>
<organism evidence="8 9">
    <name type="scientific">Jaculus jaculus</name>
    <name type="common">Lesser Egyptian jerboa</name>
    <dbReference type="NCBI Taxonomy" id="51337"/>
    <lineage>
        <taxon>Eukaryota</taxon>
        <taxon>Metazoa</taxon>
        <taxon>Chordata</taxon>
        <taxon>Craniata</taxon>
        <taxon>Vertebrata</taxon>
        <taxon>Euteleostomi</taxon>
        <taxon>Mammalia</taxon>
        <taxon>Eutheria</taxon>
        <taxon>Euarchontoglires</taxon>
        <taxon>Glires</taxon>
        <taxon>Rodentia</taxon>
        <taxon>Myomorpha</taxon>
        <taxon>Dipodoidea</taxon>
        <taxon>Dipodidae</taxon>
        <taxon>Dipodinae</taxon>
        <taxon>Jaculus</taxon>
    </lineage>
</organism>
<dbReference type="Proteomes" id="UP000694385">
    <property type="component" value="Unassembled WGS sequence"/>
</dbReference>
<dbReference type="CTD" id="150468"/>
<evidence type="ECO:0000256" key="4">
    <source>
        <dbReference type="ARBA" id="ARBA00022553"/>
    </source>
</evidence>
<feature type="domain" description="Cytoskeleton-associated protein 2 C-terminal" evidence="7">
    <location>
        <begin position="435"/>
        <end position="593"/>
    </location>
</feature>
<evidence type="ECO:0000313" key="9">
    <source>
        <dbReference type="Proteomes" id="UP000694385"/>
    </source>
</evidence>
<feature type="region of interest" description="Disordered" evidence="6">
    <location>
        <begin position="23"/>
        <end position="65"/>
    </location>
</feature>
<dbReference type="OrthoDB" id="6288182at2759"/>
<keyword evidence="3" id="KW-0963">Cytoplasm</keyword>
<comment type="subcellular location">
    <subcellularLocation>
        <location evidence="1">Cytoplasm</location>
        <location evidence="1">Cytoskeleton</location>
    </subcellularLocation>
</comment>
<dbReference type="GO" id="GO:0005829">
    <property type="term" value="C:cytosol"/>
    <property type="evidence" value="ECO:0007669"/>
    <property type="project" value="Ensembl"/>
</dbReference>
<name>A0A8C5KCY5_JACJA</name>
<feature type="domain" description="Cytoskeleton-associated protein 2 C-terminal" evidence="7">
    <location>
        <begin position="660"/>
        <end position="715"/>
    </location>
</feature>
<dbReference type="GO" id="GO:0005813">
    <property type="term" value="C:centrosome"/>
    <property type="evidence" value="ECO:0007669"/>
    <property type="project" value="Ensembl"/>
</dbReference>
<accession>A0A8C5KCY5</accession>
<dbReference type="Pfam" id="PF15297">
    <property type="entry name" value="CKAP2_C"/>
    <property type="match status" value="2"/>
</dbReference>
<dbReference type="AlphaFoldDB" id="A0A8C5KCY5"/>
<dbReference type="PANTHER" id="PTHR47078:SF1">
    <property type="entry name" value="CYTOSKELETON-ASSOCIATED PROTEIN 2-LIKE"/>
    <property type="match status" value="1"/>
</dbReference>
<evidence type="ECO:0000256" key="5">
    <source>
        <dbReference type="ARBA" id="ARBA00023212"/>
    </source>
</evidence>
<dbReference type="GO" id="GO:0005929">
    <property type="term" value="C:cilium"/>
    <property type="evidence" value="ECO:0007669"/>
    <property type="project" value="Ensembl"/>
</dbReference>
<keyword evidence="4" id="KW-0597">Phosphoprotein</keyword>
<comment type="similarity">
    <text evidence="2">Belongs to the CKAP2 family.</text>
</comment>
<feature type="region of interest" description="Disordered" evidence="6">
    <location>
        <begin position="78"/>
        <end position="150"/>
    </location>
</feature>
<gene>
    <name evidence="8" type="primary">Ckap2l</name>
</gene>
<dbReference type="Ensembl" id="ENSJJAT00000012299.1">
    <property type="protein sequence ID" value="ENSJJAP00000005912.1"/>
    <property type="gene ID" value="ENSJJAG00000010727.1"/>
</dbReference>
<keyword evidence="9" id="KW-1185">Reference proteome</keyword>
<sequence length="726" mass="81193">MVGPDHSTAAAAERQRKLQEYLAAKGKLKDQNTKPYLKAKNNCPNPPPARSTIGPKKDVTSHAILPVKVTRPVNIKLQSKTANITGPQKPKLEPEKLPGKKLASRSVPSNPNYKPPNKSRTGSSTAGTLSRKLTKSPSETTGWKKADQGNTLCTDSVMNTQIENKPSNGFLKEINKENLSQTLLEPERKTVSELYTISKPKTSCYVQTRGSLAPKQVFSKSSLTIAVLKDRGGKTHIRTLPVRSQQLSRVADFARPKEKTPRTVPSHFIQTVSRTQASMKPVAKDMKVNKNGRTNETKLQTYAVTEQKVKHTKTPHLLQESSNNRCAAIRPDQKTVLPCLRPQTSCVLQRSRAIIQKPILSGDRCNSVIPSTPRIREITTNNKYNNIFQQKPQTLDSKFKKALPHNHFLNKTAPKSQAGITTINKKAPPSGTQTHPNINKKTTAEDRRKQLEEWQKSKGKIYKRPPMEVKAKRKIIEEMNISFWKSIEKEEEEKKAQLELSNKINNTLTECLQLIEEGVLSSEIFTILSSIPEAEKFAKFWICKAKLLASKGTFDVIGLYEEAIKNGATPILELREVVLNILQDPSRTTEGISSSSLADETNIVLMEELARSVESVHSCRPLKEREQVAAIPQITTTEQDNPGIKLQITPIPRISGMPEVQDMKLITPVRRSARIKQAVSHYPEMLQEHDLVVASLDELLEVETECFLVRKNEALPVMLGFKVLES</sequence>
<dbReference type="OMA" id="QKSTQPC"/>